<dbReference type="AlphaFoldDB" id="A0AAD1XQ39"/>
<reference evidence="9" key="1">
    <citation type="submission" date="2023-07" db="EMBL/GenBank/DDBJ databases">
        <authorList>
            <consortium name="AG Swart"/>
            <person name="Singh M."/>
            <person name="Singh A."/>
            <person name="Seah K."/>
            <person name="Emmerich C."/>
        </authorList>
    </citation>
    <scope>NUCLEOTIDE SEQUENCE</scope>
    <source>
        <strain evidence="9">DP1</strain>
    </source>
</reference>
<name>A0AAD1XQ39_EUPCR</name>
<keyword evidence="4" id="KW-0418">Kinase</keyword>
<dbReference type="SUPFAM" id="SSF56112">
    <property type="entry name" value="Protein kinase-like (PK-like)"/>
    <property type="match status" value="1"/>
</dbReference>
<keyword evidence="10" id="KW-1185">Reference proteome</keyword>
<gene>
    <name evidence="9" type="ORF">ECRASSUSDP1_LOCUS17991</name>
</gene>
<organism evidence="9 10">
    <name type="scientific">Euplotes crassus</name>
    <dbReference type="NCBI Taxonomy" id="5936"/>
    <lineage>
        <taxon>Eukaryota</taxon>
        <taxon>Sar</taxon>
        <taxon>Alveolata</taxon>
        <taxon>Ciliophora</taxon>
        <taxon>Intramacronucleata</taxon>
        <taxon>Spirotrichea</taxon>
        <taxon>Hypotrichia</taxon>
        <taxon>Euplotida</taxon>
        <taxon>Euplotidae</taxon>
        <taxon>Moneuplotes</taxon>
    </lineage>
</organism>
<dbReference type="Pfam" id="PF00069">
    <property type="entry name" value="Pkinase"/>
    <property type="match status" value="1"/>
</dbReference>
<dbReference type="GO" id="GO:0004674">
    <property type="term" value="F:protein serine/threonine kinase activity"/>
    <property type="evidence" value="ECO:0007669"/>
    <property type="project" value="UniProtKB-KW"/>
</dbReference>
<dbReference type="SMART" id="SM00220">
    <property type="entry name" value="S_TKc"/>
    <property type="match status" value="1"/>
</dbReference>
<evidence type="ECO:0000256" key="2">
    <source>
        <dbReference type="ARBA" id="ARBA00022679"/>
    </source>
</evidence>
<keyword evidence="2" id="KW-0808">Transferase</keyword>
<evidence type="ECO:0000256" key="3">
    <source>
        <dbReference type="ARBA" id="ARBA00022741"/>
    </source>
</evidence>
<accession>A0AAD1XQ39</accession>
<keyword evidence="3 6" id="KW-0547">Nucleotide-binding</keyword>
<keyword evidence="5 6" id="KW-0067">ATP-binding</keyword>
<dbReference type="PANTHER" id="PTHR24353">
    <property type="entry name" value="CYCLIC NUCLEOTIDE-DEPENDENT PROTEIN KINASE"/>
    <property type="match status" value="1"/>
</dbReference>
<evidence type="ECO:0000313" key="10">
    <source>
        <dbReference type="Proteomes" id="UP001295684"/>
    </source>
</evidence>
<evidence type="ECO:0000259" key="8">
    <source>
        <dbReference type="PROSITE" id="PS50011"/>
    </source>
</evidence>
<dbReference type="PROSITE" id="PS50011">
    <property type="entry name" value="PROTEIN_KINASE_DOM"/>
    <property type="match status" value="1"/>
</dbReference>
<evidence type="ECO:0000256" key="5">
    <source>
        <dbReference type="ARBA" id="ARBA00022840"/>
    </source>
</evidence>
<dbReference type="InterPro" id="IPR011009">
    <property type="entry name" value="Kinase-like_dom_sf"/>
</dbReference>
<dbReference type="InterPro" id="IPR045270">
    <property type="entry name" value="STKc_AGC"/>
</dbReference>
<feature type="region of interest" description="Disordered" evidence="7">
    <location>
        <begin position="723"/>
        <end position="744"/>
    </location>
</feature>
<evidence type="ECO:0000256" key="7">
    <source>
        <dbReference type="SAM" id="MobiDB-lite"/>
    </source>
</evidence>
<feature type="region of interest" description="Disordered" evidence="7">
    <location>
        <begin position="845"/>
        <end position="870"/>
    </location>
</feature>
<evidence type="ECO:0000256" key="4">
    <source>
        <dbReference type="ARBA" id="ARBA00022777"/>
    </source>
</evidence>
<feature type="compositionally biased region" description="Low complexity" evidence="7">
    <location>
        <begin position="778"/>
        <end position="787"/>
    </location>
</feature>
<feature type="compositionally biased region" description="Basic residues" evidence="7">
    <location>
        <begin position="848"/>
        <end position="862"/>
    </location>
</feature>
<evidence type="ECO:0000313" key="9">
    <source>
        <dbReference type="EMBL" id="CAI2376621.1"/>
    </source>
</evidence>
<keyword evidence="1" id="KW-0723">Serine/threonine-protein kinase</keyword>
<feature type="domain" description="Protein kinase" evidence="8">
    <location>
        <begin position="235"/>
        <end position="486"/>
    </location>
</feature>
<proteinExistence type="predicted"/>
<evidence type="ECO:0000256" key="1">
    <source>
        <dbReference type="ARBA" id="ARBA00022527"/>
    </source>
</evidence>
<feature type="region of interest" description="Disordered" evidence="7">
    <location>
        <begin position="777"/>
        <end position="796"/>
    </location>
</feature>
<comment type="caution">
    <text evidence="9">The sequence shown here is derived from an EMBL/GenBank/DDBJ whole genome shotgun (WGS) entry which is preliminary data.</text>
</comment>
<dbReference type="InterPro" id="IPR008271">
    <property type="entry name" value="Ser/Thr_kinase_AS"/>
</dbReference>
<feature type="compositionally biased region" description="Basic and acidic residues" evidence="7">
    <location>
        <begin position="723"/>
        <end position="737"/>
    </location>
</feature>
<dbReference type="PROSITE" id="PS00108">
    <property type="entry name" value="PROTEIN_KINASE_ST"/>
    <property type="match status" value="1"/>
</dbReference>
<evidence type="ECO:0000256" key="6">
    <source>
        <dbReference type="PROSITE-ProRule" id="PRU10141"/>
    </source>
</evidence>
<protein>
    <recommendedName>
        <fullName evidence="8">Protein kinase domain-containing protein</fullName>
    </recommendedName>
</protein>
<dbReference type="CDD" id="cd05123">
    <property type="entry name" value="STKc_AGC"/>
    <property type="match status" value="1"/>
</dbReference>
<dbReference type="InterPro" id="IPR017441">
    <property type="entry name" value="Protein_kinase_ATP_BS"/>
</dbReference>
<dbReference type="PROSITE" id="PS00107">
    <property type="entry name" value="PROTEIN_KINASE_ATP"/>
    <property type="match status" value="1"/>
</dbReference>
<dbReference type="EMBL" id="CAMPGE010018182">
    <property type="protein sequence ID" value="CAI2376621.1"/>
    <property type="molecule type" value="Genomic_DNA"/>
</dbReference>
<dbReference type="GO" id="GO:0005524">
    <property type="term" value="F:ATP binding"/>
    <property type="evidence" value="ECO:0007669"/>
    <property type="project" value="UniProtKB-UniRule"/>
</dbReference>
<dbReference type="Gene3D" id="3.30.200.20">
    <property type="entry name" value="Phosphorylase Kinase, domain 1"/>
    <property type="match status" value="1"/>
</dbReference>
<dbReference type="InterPro" id="IPR000719">
    <property type="entry name" value="Prot_kinase_dom"/>
</dbReference>
<sequence length="907" mass="103161">MGNKLPKSYEEFEQSFHKRQNNLSAKENFVEMLKSRGMLKDISSQEGDGTFNKEVFQALFGNSRSSHNTKTKFSGPYSSFVGFNGQNSPKKRDHENSQQTFIVKFGDGLPEKKIIIENDQEETKEFERQSITKHTCGWLLNEVISIYGTFFDTRSQSLNSQDTRCSNKICCDFKHKPLSNKKSIIGLKIASEGFNLPFDYYISHALLPLSSLPSCLTLHPLYSHRSSKPPSPADLQHLALIGKGGYSHVTACRKLDTGKLYAAKIIQKSRRISEEIVLNERNIHVMFTNDPFFVDIYWAFQDEKYYYLVTELCVGGSLYNLLRNHGPLDEGMVRRYASEVLVMIDRMHQRDVVYRDLKPENILIDSNGYLKLADFGLAKIVENLSGLNDTFCGSPEYMAPEMLCGVPHNLTIDFYTFGCLLHEMISGFPPHYSRNQQEMNNLIMFGTEELNFACSKELKQLISWCLNKEGDLRPQSVDDIKTHAFFKEVSWKAVENRSLKAPWIPPLKNHFNQNLTDIKIIGNQINEEAIEDDNFNTRSALRIQKDEISQCSQIREGSNGGNNSKETELSRLFNYKSSCGLLEASDTSNNIEVLQSQPGNTLGFEWENSLAEEFTTENPFVETDKNKYTGEQLTDYDSKSHDVATSELEEGPILQIRSFDGDAERSTKLGVSFCKPQFGNKQDVNEGEVDTSFGPHINKSCSIEQKNYETECYYTPSISHRQDVPCKEKLRRDDTSEKSSQQQFEHQEVTCLQSAVFKRSENSANISRNCSPCKAQRPLLSPKSPSKASTEAKSTLNSLQTSSQTFSFSALPKIPLKKLKKSIKPIITCKSTLYLNEIPSHPCYSLSPKKRKNKKPKKKLRTKALSPSSKRKRTLFYKKSASSVWIELDQKAKLEGQKFSLLDISQE</sequence>
<feature type="binding site" evidence="6">
    <location>
        <position position="264"/>
    </location>
    <ligand>
        <name>ATP</name>
        <dbReference type="ChEBI" id="CHEBI:30616"/>
    </ligand>
</feature>
<dbReference type="Gene3D" id="1.10.510.10">
    <property type="entry name" value="Transferase(Phosphotransferase) domain 1"/>
    <property type="match status" value="1"/>
</dbReference>
<dbReference type="Proteomes" id="UP001295684">
    <property type="component" value="Unassembled WGS sequence"/>
</dbReference>